<protein>
    <submittedName>
        <fullName evidence="3">Anti-sigma regulatory factor (Ser/Thr protein kinase)</fullName>
    </submittedName>
</protein>
<dbReference type="Gene3D" id="3.30.565.10">
    <property type="entry name" value="Histidine kinase-like ATPase, C-terminal domain"/>
    <property type="match status" value="1"/>
</dbReference>
<dbReference type="InterPro" id="IPR036890">
    <property type="entry name" value="HATPase_C_sf"/>
</dbReference>
<dbReference type="Proteomes" id="UP000256661">
    <property type="component" value="Unassembled WGS sequence"/>
</dbReference>
<dbReference type="GO" id="GO:0004674">
    <property type="term" value="F:protein serine/threonine kinase activity"/>
    <property type="evidence" value="ECO:0007669"/>
    <property type="project" value="UniProtKB-KW"/>
</dbReference>
<gene>
    <name evidence="3" type="ORF">DFJ69_3702</name>
</gene>
<organism evidence="3 4">
    <name type="scientific">Thermomonospora umbrina</name>
    <dbReference type="NCBI Taxonomy" id="111806"/>
    <lineage>
        <taxon>Bacteria</taxon>
        <taxon>Bacillati</taxon>
        <taxon>Actinomycetota</taxon>
        <taxon>Actinomycetes</taxon>
        <taxon>Streptosporangiales</taxon>
        <taxon>Thermomonosporaceae</taxon>
        <taxon>Thermomonospora</taxon>
    </lineage>
</organism>
<evidence type="ECO:0000313" key="4">
    <source>
        <dbReference type="Proteomes" id="UP000256661"/>
    </source>
</evidence>
<dbReference type="PANTHER" id="PTHR35526">
    <property type="entry name" value="ANTI-SIGMA-F FACTOR RSBW-RELATED"/>
    <property type="match status" value="1"/>
</dbReference>
<keyword evidence="4" id="KW-1185">Reference proteome</keyword>
<proteinExistence type="predicted"/>
<dbReference type="PANTHER" id="PTHR35526:SF3">
    <property type="entry name" value="ANTI-SIGMA-F FACTOR RSBW"/>
    <property type="match status" value="1"/>
</dbReference>
<dbReference type="CDD" id="cd16936">
    <property type="entry name" value="HATPase_RsbW-like"/>
    <property type="match status" value="1"/>
</dbReference>
<keyword evidence="1" id="KW-0723">Serine/threonine-protein kinase</keyword>
<dbReference type="SUPFAM" id="SSF55874">
    <property type="entry name" value="ATPase domain of HSP90 chaperone/DNA topoisomerase II/histidine kinase"/>
    <property type="match status" value="1"/>
</dbReference>
<evidence type="ECO:0000259" key="2">
    <source>
        <dbReference type="Pfam" id="PF13581"/>
    </source>
</evidence>
<accession>A0A3D9SQX8</accession>
<dbReference type="InterPro" id="IPR050267">
    <property type="entry name" value="Anti-sigma-factor_SerPK"/>
</dbReference>
<dbReference type="AlphaFoldDB" id="A0A3D9SQX8"/>
<keyword evidence="1" id="KW-0418">Kinase</keyword>
<evidence type="ECO:0000313" key="3">
    <source>
        <dbReference type="EMBL" id="REE98218.1"/>
    </source>
</evidence>
<dbReference type="EMBL" id="QTTT01000001">
    <property type="protein sequence ID" value="REE98218.1"/>
    <property type="molecule type" value="Genomic_DNA"/>
</dbReference>
<keyword evidence="1" id="KW-0808">Transferase</keyword>
<sequence length="140" mass="15052">MTPRRLGTRTVPADATSVREGRRWLQALLAAEPPAVREVTDDAVLLLSETLTNAICYGAGPTVTLHAALDPTALHIEVTQARGPGLPHYTDDPAGEHGRGLPILDQIAAAWGYRTLPGDRLTVWFRVETKPPGTMATARP</sequence>
<reference evidence="3 4" key="1">
    <citation type="submission" date="2018-08" db="EMBL/GenBank/DDBJ databases">
        <title>Sequencing the genomes of 1000 actinobacteria strains.</title>
        <authorList>
            <person name="Klenk H.-P."/>
        </authorList>
    </citation>
    <scope>NUCLEOTIDE SEQUENCE [LARGE SCALE GENOMIC DNA]</scope>
    <source>
        <strain evidence="3 4">DSM 43927</strain>
    </source>
</reference>
<feature type="domain" description="Histidine kinase/HSP90-like ATPase" evidence="2">
    <location>
        <begin position="11"/>
        <end position="124"/>
    </location>
</feature>
<comment type="caution">
    <text evidence="3">The sequence shown here is derived from an EMBL/GenBank/DDBJ whole genome shotgun (WGS) entry which is preliminary data.</text>
</comment>
<dbReference type="InterPro" id="IPR003594">
    <property type="entry name" value="HATPase_dom"/>
</dbReference>
<name>A0A3D9SQX8_9ACTN</name>
<evidence type="ECO:0000256" key="1">
    <source>
        <dbReference type="ARBA" id="ARBA00022527"/>
    </source>
</evidence>
<dbReference type="RefSeq" id="WP_170177705.1">
    <property type="nucleotide sequence ID" value="NZ_QTTT01000001.1"/>
</dbReference>
<dbReference type="Pfam" id="PF13581">
    <property type="entry name" value="HATPase_c_2"/>
    <property type="match status" value="1"/>
</dbReference>